<dbReference type="InterPro" id="IPR032867">
    <property type="entry name" value="DYW_dom"/>
</dbReference>
<dbReference type="InterPro" id="IPR002885">
    <property type="entry name" value="PPR_rpt"/>
</dbReference>
<dbReference type="InterPro" id="IPR046960">
    <property type="entry name" value="PPR_At4g14850-like_plant"/>
</dbReference>
<dbReference type="PANTHER" id="PTHR47926">
    <property type="entry name" value="PENTATRICOPEPTIDE REPEAT-CONTAINING PROTEIN"/>
    <property type="match status" value="1"/>
</dbReference>
<dbReference type="PANTHER" id="PTHR47926:SF518">
    <property type="entry name" value="(WILD MALAYSIAN BANANA) HYPOTHETICAL PROTEIN"/>
    <property type="match status" value="1"/>
</dbReference>
<dbReference type="Proteomes" id="UP000694861">
    <property type="component" value="Linkage group LG2"/>
</dbReference>
<evidence type="ECO:0000256" key="3">
    <source>
        <dbReference type="PROSITE-ProRule" id="PRU00708"/>
    </source>
</evidence>
<feature type="domain" description="DYW" evidence="4">
    <location>
        <begin position="616"/>
        <end position="708"/>
    </location>
</feature>
<dbReference type="InterPro" id="IPR046848">
    <property type="entry name" value="E_motif"/>
</dbReference>
<organism evidence="5 6">
    <name type="scientific">Prunus mume</name>
    <name type="common">Japanese apricot</name>
    <name type="synonym">Armeniaca mume</name>
    <dbReference type="NCBI Taxonomy" id="102107"/>
    <lineage>
        <taxon>Eukaryota</taxon>
        <taxon>Viridiplantae</taxon>
        <taxon>Streptophyta</taxon>
        <taxon>Embryophyta</taxon>
        <taxon>Tracheophyta</taxon>
        <taxon>Spermatophyta</taxon>
        <taxon>Magnoliopsida</taxon>
        <taxon>eudicotyledons</taxon>
        <taxon>Gunneridae</taxon>
        <taxon>Pentapetalae</taxon>
        <taxon>rosids</taxon>
        <taxon>fabids</taxon>
        <taxon>Rosales</taxon>
        <taxon>Rosaceae</taxon>
        <taxon>Amygdaloideae</taxon>
        <taxon>Amygdaleae</taxon>
        <taxon>Prunus</taxon>
    </lineage>
</organism>
<protein>
    <submittedName>
        <fullName evidence="6">Pentatricopeptide repeat-containing protein At3g23330</fullName>
    </submittedName>
</protein>
<proteinExistence type="inferred from homology"/>
<feature type="repeat" description="PPR" evidence="3">
    <location>
        <begin position="401"/>
        <end position="435"/>
    </location>
</feature>
<keyword evidence="2" id="KW-0677">Repeat</keyword>
<dbReference type="Pfam" id="PF13812">
    <property type="entry name" value="PPR_3"/>
    <property type="match status" value="1"/>
</dbReference>
<dbReference type="Gene3D" id="1.25.40.10">
    <property type="entry name" value="Tetratricopeptide repeat domain"/>
    <property type="match status" value="5"/>
</dbReference>
<dbReference type="RefSeq" id="XP_016647465.1">
    <property type="nucleotide sequence ID" value="XM_016791979.1"/>
</dbReference>
<evidence type="ECO:0000256" key="1">
    <source>
        <dbReference type="ARBA" id="ARBA00006643"/>
    </source>
</evidence>
<gene>
    <name evidence="6" type="primary">LOC103324082</name>
</gene>
<dbReference type="Pfam" id="PF20431">
    <property type="entry name" value="E_motif"/>
    <property type="match status" value="1"/>
</dbReference>
<dbReference type="Pfam" id="PF14432">
    <property type="entry name" value="DYW_deaminase"/>
    <property type="match status" value="1"/>
</dbReference>
<feature type="repeat" description="PPR" evidence="3">
    <location>
        <begin position="300"/>
        <end position="334"/>
    </location>
</feature>
<keyword evidence="5" id="KW-1185">Reference proteome</keyword>
<evidence type="ECO:0000256" key="2">
    <source>
        <dbReference type="ARBA" id="ARBA00022737"/>
    </source>
</evidence>
<dbReference type="Pfam" id="PF01535">
    <property type="entry name" value="PPR"/>
    <property type="match status" value="2"/>
</dbReference>
<dbReference type="InterPro" id="IPR011990">
    <property type="entry name" value="TPR-like_helical_dom_sf"/>
</dbReference>
<dbReference type="GeneID" id="103324082"/>
<evidence type="ECO:0000313" key="5">
    <source>
        <dbReference type="Proteomes" id="UP000694861"/>
    </source>
</evidence>
<evidence type="ECO:0000259" key="4">
    <source>
        <dbReference type="Pfam" id="PF14432"/>
    </source>
</evidence>
<sequence>MSSIQTLLKTLFKNPSTIKSQSQAKQLHAQILKTKGPSPPDLSFVLSVYSNLNLLHDSLTLFNTFHSPPTTLAWKSIIRCYTSHGLCRHSLASFVEMKAFGIYPDHNVFPSVLKSCTLIKDLRFGESVHGCIVRFGMDCDLYTCNALMNMYAKLEALAETGGWRFSAPKLFDGMPQRNQVSKFGMDSVRKVFDLMPKRDIVSWNTVIAGNAQNGMYEEALAMVKDMGSANLKPDSFTLSSVLPVFAEYVDVIKGKEIHGYAIRHGFDADVFVGSSLIDMYANCNRIKDSLRVFNLLPKHDAISWNSIIAGCVQNSMFDEGLIFFRQMLMGKIKPVPVSFSSTIPACAHLTTLHLGKQLHGYIIRGGFEDNVFVASSLVDMYAKCGNIRIARWIFDKMEQHDMVSWTAMIMGYALHGHAPDAFSSFEQMEGEAVKPNYVSFMAVLTACSHAGLVDKAWKYFNSMTKKYDIAPGIEHYAAVADVLGRAGRLEEAYQFISSMHIEPTGSVWLTLLAACRVHKNVELAEKVADKIFTVDPENMGAYVLLSNVYSAAKRWKDAVKVRTCMRDKGLKKKPACSWVEVKNKVHAFVAEDKSHPYYDRIIEALDVISEQMEREGYVPNTNEVLHDVEEEQKKYLLYHHSERLAIAFGIISSPAGATIRVTKNIRVCVDCHAAIKFMSKIVGREMIVRDNSRFHHFKDGECSCGDYW</sequence>
<accession>A0ABM1LJ88</accession>
<reference evidence="6" key="2">
    <citation type="submission" date="2025-08" db="UniProtKB">
        <authorList>
            <consortium name="RefSeq"/>
        </authorList>
    </citation>
    <scope>IDENTIFICATION</scope>
</reference>
<feature type="repeat" description="PPR" evidence="3">
    <location>
        <begin position="70"/>
        <end position="104"/>
    </location>
</feature>
<reference evidence="5" key="1">
    <citation type="journal article" date="2012" name="Nat. Commun.">
        <title>The genome of Prunus mume.</title>
        <authorList>
            <person name="Zhang Q."/>
            <person name="Chen W."/>
            <person name="Sun L."/>
            <person name="Zhao F."/>
            <person name="Huang B."/>
            <person name="Yang W."/>
            <person name="Tao Y."/>
            <person name="Wang J."/>
            <person name="Yuan Z."/>
            <person name="Fan G."/>
            <person name="Xing Z."/>
            <person name="Han C."/>
            <person name="Pan H."/>
            <person name="Zhong X."/>
            <person name="Shi W."/>
            <person name="Liang X."/>
            <person name="Du D."/>
            <person name="Sun F."/>
            <person name="Xu Z."/>
            <person name="Hao R."/>
            <person name="Lv T."/>
            <person name="Lv Y."/>
            <person name="Zheng Z."/>
            <person name="Sun M."/>
            <person name="Luo L."/>
            <person name="Cai M."/>
            <person name="Gao Y."/>
            <person name="Wang J."/>
            <person name="Yin Y."/>
            <person name="Xu X."/>
            <person name="Cheng T."/>
            <person name="Wang J."/>
        </authorList>
    </citation>
    <scope>NUCLEOTIDE SEQUENCE [LARGE SCALE GENOMIC DNA]</scope>
</reference>
<dbReference type="NCBIfam" id="TIGR00756">
    <property type="entry name" value="PPR"/>
    <property type="match status" value="3"/>
</dbReference>
<dbReference type="PROSITE" id="PS51375">
    <property type="entry name" value="PPR"/>
    <property type="match status" value="4"/>
</dbReference>
<comment type="similarity">
    <text evidence="1">Belongs to the PPR family. PCMP-H subfamily.</text>
</comment>
<feature type="repeat" description="PPR" evidence="3">
    <location>
        <begin position="199"/>
        <end position="233"/>
    </location>
</feature>
<dbReference type="SUPFAM" id="SSF48452">
    <property type="entry name" value="TPR-like"/>
    <property type="match status" value="1"/>
</dbReference>
<name>A0ABM1LJ88_PRUMU</name>
<evidence type="ECO:0000313" key="6">
    <source>
        <dbReference type="RefSeq" id="XP_016647465.1"/>
    </source>
</evidence>
<dbReference type="Pfam" id="PF13041">
    <property type="entry name" value="PPR_2"/>
    <property type="match status" value="1"/>
</dbReference>